<dbReference type="Gene3D" id="1.10.10.10">
    <property type="entry name" value="Winged helix-like DNA-binding domain superfamily/Winged helix DNA-binding domain"/>
    <property type="match status" value="1"/>
</dbReference>
<dbReference type="PROSITE" id="PS50043">
    <property type="entry name" value="HTH_LUXR_2"/>
    <property type="match status" value="1"/>
</dbReference>
<dbReference type="SUPFAM" id="SSF48452">
    <property type="entry name" value="TPR-like"/>
    <property type="match status" value="1"/>
</dbReference>
<dbReference type="Pfam" id="PF13191">
    <property type="entry name" value="AAA_16"/>
    <property type="match status" value="1"/>
</dbReference>
<dbReference type="PROSITE" id="PS50005">
    <property type="entry name" value="TPR"/>
    <property type="match status" value="1"/>
</dbReference>
<feature type="repeat" description="TPR" evidence="3">
    <location>
        <begin position="637"/>
        <end position="670"/>
    </location>
</feature>
<evidence type="ECO:0000259" key="4">
    <source>
        <dbReference type="PROSITE" id="PS50043"/>
    </source>
</evidence>
<dbReference type="SUPFAM" id="SSF52540">
    <property type="entry name" value="P-loop containing nucleoside triphosphate hydrolases"/>
    <property type="match status" value="1"/>
</dbReference>
<dbReference type="RefSeq" id="WP_397078105.1">
    <property type="nucleotide sequence ID" value="NZ_JBITGY010000001.1"/>
</dbReference>
<dbReference type="InterPro" id="IPR036388">
    <property type="entry name" value="WH-like_DNA-bd_sf"/>
</dbReference>
<dbReference type="InterPro" id="IPR027417">
    <property type="entry name" value="P-loop_NTPase"/>
</dbReference>
<dbReference type="EMBL" id="JBITGY010000001">
    <property type="protein sequence ID" value="MFI6496157.1"/>
    <property type="molecule type" value="Genomic_DNA"/>
</dbReference>
<dbReference type="InterPro" id="IPR016032">
    <property type="entry name" value="Sig_transdc_resp-reg_C-effctor"/>
</dbReference>
<protein>
    <submittedName>
        <fullName evidence="5">Helix-turn-helix transcriptional regulator</fullName>
    </submittedName>
</protein>
<feature type="domain" description="HTH luxR-type" evidence="4">
    <location>
        <begin position="882"/>
        <end position="947"/>
    </location>
</feature>
<organism evidence="5 6">
    <name type="scientific">Nonomuraea typhae</name>
    <dbReference type="NCBI Taxonomy" id="2603600"/>
    <lineage>
        <taxon>Bacteria</taxon>
        <taxon>Bacillati</taxon>
        <taxon>Actinomycetota</taxon>
        <taxon>Actinomycetes</taxon>
        <taxon>Streptosporangiales</taxon>
        <taxon>Streptosporangiaceae</taxon>
        <taxon>Nonomuraea</taxon>
    </lineage>
</organism>
<dbReference type="PRINTS" id="PR00038">
    <property type="entry name" value="HTHLUXR"/>
</dbReference>
<dbReference type="SMART" id="SM00421">
    <property type="entry name" value="HTH_LUXR"/>
    <property type="match status" value="1"/>
</dbReference>
<dbReference type="InterPro" id="IPR019734">
    <property type="entry name" value="TPR_rpt"/>
</dbReference>
<keyword evidence="2" id="KW-0067">ATP-binding</keyword>
<evidence type="ECO:0000256" key="1">
    <source>
        <dbReference type="ARBA" id="ARBA00022741"/>
    </source>
</evidence>
<dbReference type="PANTHER" id="PTHR16305">
    <property type="entry name" value="TESTICULAR SOLUBLE ADENYLYL CYCLASE"/>
    <property type="match status" value="1"/>
</dbReference>
<dbReference type="InterPro" id="IPR000792">
    <property type="entry name" value="Tscrpt_reg_LuxR_C"/>
</dbReference>
<dbReference type="SUPFAM" id="SSF46894">
    <property type="entry name" value="C-terminal effector domain of the bipartite response regulators"/>
    <property type="match status" value="1"/>
</dbReference>
<dbReference type="PROSITE" id="PS00622">
    <property type="entry name" value="HTH_LUXR_1"/>
    <property type="match status" value="1"/>
</dbReference>
<name>A0ABW7YKB9_9ACTN</name>
<keyword evidence="6" id="KW-1185">Reference proteome</keyword>
<dbReference type="Proteomes" id="UP001612741">
    <property type="component" value="Unassembled WGS sequence"/>
</dbReference>
<sequence>MSIHTVSPRFVGRATELGALGRALARARTGSASTVLVGGEAGVGKTRLIKEFAERIGDVRELVGHCLELGTDGLPFAPFTAVLRRLVRDLGQDGVAALVPGGSTRGLARLLPDFGEPEGDGAEARARLFEQVLGLLENFAERQPVLMVIEDAHWADRSTRDLLSFLVRYQRTDVPLLIVVTYRTDELHRTHPLRPLLAELGRVDWVTRLELGRLTRREVVAQAASILEHEPSPVIIDEIYARSEGNPLFVEALLSEGGGDELPESLRDLLLASVERLPEETQDLMRVASAGGQRIEHELLLAVTGLDDGALSRSLRPAVAGNVLVVDGEGYAFRHALIREALHDDLLPGEHARLHTRFAEALERDLAILPAPRGAIELAHHWHAAHDATWALVSAWRAAAAAGKSTAYDEQLRMLSRVLELWGNVPDAAERIEADRIGVLHSAAAVAFNAGEFDRGISLTSAALEEIDRVADPVRTARLLRLRGLLRYDMSRKGHLEDLQEAATLVPADPPTNLRAQIAETLARMCNTRDRWPDKIRNAEEAVAIARAVGDRATEANALTTLAWGRFNFGDVEGGLPKFAEAREIAVADKAYGALMRHAISLSDALEGAGWHEEAVKVAERGIADAEEYGLARTSGTFLAINLAEPLVSLGRWDEALEVIERAIDLAPPPLYRASLEGFVGDIALWRGDLERAQAMYAAQNSVLKRTIYRDQHMLPSAAREIELLTAGERLEEAAEAALRALREQDLAASPRYSWPVLVSSALLGGQVLEEARAQARWMRAEGVLQEAERLTFNAIAGPADDLDAWDAAAQAWGGLRQPYREARALVRAARAAHAGGARKEAAERMARARELAEQVGARPLLEELDSFARRARLAVGDEPEPQAPQLGLTARELEVLRHLTDGKSNREIGGELFISVKTVSVHVSNILAKLGVASRGEAAATAHRLGLFESAG</sequence>
<dbReference type="Gene3D" id="3.40.50.300">
    <property type="entry name" value="P-loop containing nucleotide triphosphate hydrolases"/>
    <property type="match status" value="1"/>
</dbReference>
<reference evidence="5 6" key="1">
    <citation type="submission" date="2024-10" db="EMBL/GenBank/DDBJ databases">
        <title>The Natural Products Discovery Center: Release of the First 8490 Sequenced Strains for Exploring Actinobacteria Biosynthetic Diversity.</title>
        <authorList>
            <person name="Kalkreuter E."/>
            <person name="Kautsar S.A."/>
            <person name="Yang D."/>
            <person name="Bader C.D."/>
            <person name="Teijaro C.N."/>
            <person name="Fluegel L."/>
            <person name="Davis C.M."/>
            <person name="Simpson J.R."/>
            <person name="Lauterbach L."/>
            <person name="Steele A.D."/>
            <person name="Gui C."/>
            <person name="Meng S."/>
            <person name="Li G."/>
            <person name="Viehrig K."/>
            <person name="Ye F."/>
            <person name="Su P."/>
            <person name="Kiefer A.F."/>
            <person name="Nichols A."/>
            <person name="Cepeda A.J."/>
            <person name="Yan W."/>
            <person name="Fan B."/>
            <person name="Jiang Y."/>
            <person name="Adhikari A."/>
            <person name="Zheng C.-J."/>
            <person name="Schuster L."/>
            <person name="Cowan T.M."/>
            <person name="Smanski M.J."/>
            <person name="Chevrette M.G."/>
            <person name="De Carvalho L.P.S."/>
            <person name="Shen B."/>
        </authorList>
    </citation>
    <scope>NUCLEOTIDE SEQUENCE [LARGE SCALE GENOMIC DNA]</scope>
    <source>
        <strain evidence="5 6">NPDC050545</strain>
    </source>
</reference>
<dbReference type="InterPro" id="IPR041664">
    <property type="entry name" value="AAA_16"/>
</dbReference>
<evidence type="ECO:0000256" key="3">
    <source>
        <dbReference type="PROSITE-ProRule" id="PRU00339"/>
    </source>
</evidence>
<gene>
    <name evidence="5" type="ORF">ACIBG2_02180</name>
</gene>
<keyword evidence="3" id="KW-0802">TPR repeat</keyword>
<dbReference type="Gene3D" id="1.25.40.10">
    <property type="entry name" value="Tetratricopeptide repeat domain"/>
    <property type="match status" value="1"/>
</dbReference>
<dbReference type="PANTHER" id="PTHR16305:SF35">
    <property type="entry name" value="TRANSCRIPTIONAL ACTIVATOR DOMAIN"/>
    <property type="match status" value="1"/>
</dbReference>
<evidence type="ECO:0000256" key="2">
    <source>
        <dbReference type="ARBA" id="ARBA00022840"/>
    </source>
</evidence>
<comment type="caution">
    <text evidence="5">The sequence shown here is derived from an EMBL/GenBank/DDBJ whole genome shotgun (WGS) entry which is preliminary data.</text>
</comment>
<dbReference type="Pfam" id="PF00196">
    <property type="entry name" value="GerE"/>
    <property type="match status" value="1"/>
</dbReference>
<evidence type="ECO:0000313" key="5">
    <source>
        <dbReference type="EMBL" id="MFI6496157.1"/>
    </source>
</evidence>
<accession>A0ABW7YKB9</accession>
<keyword evidence="1" id="KW-0547">Nucleotide-binding</keyword>
<dbReference type="InterPro" id="IPR011990">
    <property type="entry name" value="TPR-like_helical_dom_sf"/>
</dbReference>
<dbReference type="CDD" id="cd06170">
    <property type="entry name" value="LuxR_C_like"/>
    <property type="match status" value="1"/>
</dbReference>
<evidence type="ECO:0000313" key="6">
    <source>
        <dbReference type="Proteomes" id="UP001612741"/>
    </source>
</evidence>
<proteinExistence type="predicted"/>